<dbReference type="InterPro" id="IPR011006">
    <property type="entry name" value="CheY-like_superfamily"/>
</dbReference>
<dbReference type="Gene3D" id="3.40.50.2300">
    <property type="match status" value="1"/>
</dbReference>
<dbReference type="KEGG" id="mana:MAMMFC1_02879"/>
<reference evidence="10 11" key="1">
    <citation type="journal article" date="2018" name="Int. J. Syst. Evol. Microbiol.">
        <title>Methylomusa anaerophila gen. nov., sp. nov., an anaerobic methanol-utilizing bacterium isolated from a microbial fuel cell.</title>
        <authorList>
            <person name="Amano N."/>
            <person name="Yamamuro A."/>
            <person name="Miyahara M."/>
            <person name="Kouzuma A."/>
            <person name="Abe T."/>
            <person name="Watanabe K."/>
        </authorList>
    </citation>
    <scope>NUCLEOTIDE SEQUENCE [LARGE SCALE GENOMIC DNA]</scope>
    <source>
        <strain evidence="10 11">MMFC1</strain>
    </source>
</reference>
<evidence type="ECO:0000259" key="8">
    <source>
        <dbReference type="PROSITE" id="PS50110"/>
    </source>
</evidence>
<proteinExistence type="predicted"/>
<keyword evidence="1 6" id="KW-0597">Phosphoprotein</keyword>
<dbReference type="PROSITE" id="PS51755">
    <property type="entry name" value="OMPR_PHOB"/>
    <property type="match status" value="1"/>
</dbReference>
<dbReference type="PANTHER" id="PTHR48111">
    <property type="entry name" value="REGULATOR OF RPOS"/>
    <property type="match status" value="1"/>
</dbReference>
<dbReference type="InterPro" id="IPR039420">
    <property type="entry name" value="WalR-like"/>
</dbReference>
<feature type="modified residue" description="4-aspartylphosphate" evidence="6">
    <location>
        <position position="51"/>
    </location>
</feature>
<sequence length="225" mass="24826">MRILVVEDDEPLREAVMAALAEDSYSVDFSGSGDEGLYLASQGIYDLVILDVMLPGLSGLEVVKRLRADAVTLPVLLLTAKDSVADKVKGLDAGADDYLVKPFAVPELLARVKALLRRVNPGGRDGDVSYGGISVNSKCKDGFVDGCALQLTSKEFELLEFLILNHDQILTREQIFDRIWGFDSETTIGIVDLYIHYLRKKLTPYQRDGLIRTVRGAGFMLKETK</sequence>
<gene>
    <name evidence="10" type="primary">arlR_1</name>
    <name evidence="10" type="ORF">MAMMFC1_02879</name>
</gene>
<dbReference type="GO" id="GO:0000976">
    <property type="term" value="F:transcription cis-regulatory region binding"/>
    <property type="evidence" value="ECO:0007669"/>
    <property type="project" value="TreeGrafter"/>
</dbReference>
<name>A0A348AM96_9FIRM</name>
<organism evidence="10 11">
    <name type="scientific">Methylomusa anaerophila</name>
    <dbReference type="NCBI Taxonomy" id="1930071"/>
    <lineage>
        <taxon>Bacteria</taxon>
        <taxon>Bacillati</taxon>
        <taxon>Bacillota</taxon>
        <taxon>Negativicutes</taxon>
        <taxon>Selenomonadales</taxon>
        <taxon>Sporomusaceae</taxon>
        <taxon>Methylomusa</taxon>
    </lineage>
</organism>
<dbReference type="Pfam" id="PF00072">
    <property type="entry name" value="Response_reg"/>
    <property type="match status" value="1"/>
</dbReference>
<dbReference type="Pfam" id="PF00486">
    <property type="entry name" value="Trans_reg_C"/>
    <property type="match status" value="1"/>
</dbReference>
<keyword evidence="11" id="KW-1185">Reference proteome</keyword>
<evidence type="ECO:0000256" key="1">
    <source>
        <dbReference type="ARBA" id="ARBA00022553"/>
    </source>
</evidence>
<dbReference type="AlphaFoldDB" id="A0A348AM96"/>
<evidence type="ECO:0000256" key="4">
    <source>
        <dbReference type="ARBA" id="ARBA00023125"/>
    </source>
</evidence>
<accession>A0A348AM96</accession>
<dbReference type="InterPro" id="IPR001789">
    <property type="entry name" value="Sig_transdc_resp-reg_receiver"/>
</dbReference>
<dbReference type="GO" id="GO:0006355">
    <property type="term" value="P:regulation of DNA-templated transcription"/>
    <property type="evidence" value="ECO:0007669"/>
    <property type="project" value="InterPro"/>
</dbReference>
<dbReference type="Proteomes" id="UP000276437">
    <property type="component" value="Chromosome"/>
</dbReference>
<evidence type="ECO:0000256" key="2">
    <source>
        <dbReference type="ARBA" id="ARBA00023012"/>
    </source>
</evidence>
<evidence type="ECO:0000256" key="5">
    <source>
        <dbReference type="ARBA" id="ARBA00023163"/>
    </source>
</evidence>
<evidence type="ECO:0000313" key="10">
    <source>
        <dbReference type="EMBL" id="BBB92194.1"/>
    </source>
</evidence>
<feature type="DNA-binding region" description="OmpR/PhoB-type" evidence="7">
    <location>
        <begin position="125"/>
        <end position="223"/>
    </location>
</feature>
<dbReference type="InterPro" id="IPR016032">
    <property type="entry name" value="Sig_transdc_resp-reg_C-effctor"/>
</dbReference>
<feature type="domain" description="Response regulatory" evidence="8">
    <location>
        <begin position="2"/>
        <end position="116"/>
    </location>
</feature>
<dbReference type="InterPro" id="IPR001867">
    <property type="entry name" value="OmpR/PhoB-type_DNA-bd"/>
</dbReference>
<dbReference type="SUPFAM" id="SSF52172">
    <property type="entry name" value="CheY-like"/>
    <property type="match status" value="1"/>
</dbReference>
<keyword evidence="5" id="KW-0804">Transcription</keyword>
<dbReference type="InterPro" id="IPR036388">
    <property type="entry name" value="WH-like_DNA-bd_sf"/>
</dbReference>
<dbReference type="CDD" id="cd00383">
    <property type="entry name" value="trans_reg_C"/>
    <property type="match status" value="1"/>
</dbReference>
<dbReference type="OrthoDB" id="2373414at2"/>
<keyword evidence="2" id="KW-0902">Two-component regulatory system</keyword>
<protein>
    <submittedName>
        <fullName evidence="10">Response regulator ArlR</fullName>
    </submittedName>
</protein>
<dbReference type="GO" id="GO:0005829">
    <property type="term" value="C:cytosol"/>
    <property type="evidence" value="ECO:0007669"/>
    <property type="project" value="TreeGrafter"/>
</dbReference>
<evidence type="ECO:0000259" key="9">
    <source>
        <dbReference type="PROSITE" id="PS51755"/>
    </source>
</evidence>
<evidence type="ECO:0000256" key="6">
    <source>
        <dbReference type="PROSITE-ProRule" id="PRU00169"/>
    </source>
</evidence>
<dbReference type="GO" id="GO:0000156">
    <property type="term" value="F:phosphorelay response regulator activity"/>
    <property type="evidence" value="ECO:0007669"/>
    <property type="project" value="TreeGrafter"/>
</dbReference>
<dbReference type="RefSeq" id="WP_126309124.1">
    <property type="nucleotide sequence ID" value="NZ_AP018449.1"/>
</dbReference>
<dbReference type="GO" id="GO:0032993">
    <property type="term" value="C:protein-DNA complex"/>
    <property type="evidence" value="ECO:0007669"/>
    <property type="project" value="TreeGrafter"/>
</dbReference>
<dbReference type="Gene3D" id="1.10.10.10">
    <property type="entry name" value="Winged helix-like DNA-binding domain superfamily/Winged helix DNA-binding domain"/>
    <property type="match status" value="1"/>
</dbReference>
<evidence type="ECO:0000256" key="3">
    <source>
        <dbReference type="ARBA" id="ARBA00023015"/>
    </source>
</evidence>
<keyword evidence="4 7" id="KW-0238">DNA-binding</keyword>
<evidence type="ECO:0000256" key="7">
    <source>
        <dbReference type="PROSITE-ProRule" id="PRU01091"/>
    </source>
</evidence>
<keyword evidence="3" id="KW-0805">Transcription regulation</keyword>
<evidence type="ECO:0000313" key="11">
    <source>
        <dbReference type="Proteomes" id="UP000276437"/>
    </source>
</evidence>
<dbReference type="EMBL" id="AP018449">
    <property type="protein sequence ID" value="BBB92194.1"/>
    <property type="molecule type" value="Genomic_DNA"/>
</dbReference>
<dbReference type="SUPFAM" id="SSF46894">
    <property type="entry name" value="C-terminal effector domain of the bipartite response regulators"/>
    <property type="match status" value="1"/>
</dbReference>
<dbReference type="PROSITE" id="PS50110">
    <property type="entry name" value="RESPONSE_REGULATORY"/>
    <property type="match status" value="1"/>
</dbReference>
<dbReference type="SMART" id="SM00862">
    <property type="entry name" value="Trans_reg_C"/>
    <property type="match status" value="1"/>
</dbReference>
<dbReference type="PANTHER" id="PTHR48111:SF22">
    <property type="entry name" value="REGULATOR OF RPOS"/>
    <property type="match status" value="1"/>
</dbReference>
<dbReference type="SMART" id="SM00448">
    <property type="entry name" value="REC"/>
    <property type="match status" value="1"/>
</dbReference>
<feature type="domain" description="OmpR/PhoB-type" evidence="9">
    <location>
        <begin position="125"/>
        <end position="223"/>
    </location>
</feature>
<dbReference type="FunFam" id="3.40.50.2300:FF:000001">
    <property type="entry name" value="DNA-binding response regulator PhoB"/>
    <property type="match status" value="1"/>
</dbReference>